<dbReference type="InterPro" id="IPR027353">
    <property type="entry name" value="NET_dom"/>
</dbReference>
<feature type="domain" description="Bromo" evidence="17">
    <location>
        <begin position="42"/>
        <end position="114"/>
    </location>
</feature>
<feature type="region of interest" description="Disordered" evidence="16">
    <location>
        <begin position="925"/>
        <end position="994"/>
    </location>
</feature>
<keyword evidence="8 15" id="KW-0103">Bromodomain</keyword>
<dbReference type="CDD" id="cd05497">
    <property type="entry name" value="Bromo_Brdt_I_like"/>
    <property type="match status" value="1"/>
</dbReference>
<keyword evidence="9" id="KW-0010">Activator</keyword>
<dbReference type="RefSeq" id="XP_028919619.1">
    <property type="nucleotide sequence ID" value="XM_029063786.2"/>
</dbReference>
<evidence type="ECO:0000259" key="17">
    <source>
        <dbReference type="PROSITE" id="PS50014"/>
    </source>
</evidence>
<comment type="subcellular location">
    <subcellularLocation>
        <location evidence="1">Nucleus</location>
    </subcellularLocation>
</comment>
<dbReference type="RefSeq" id="XP_028919617.1">
    <property type="nucleotide sequence ID" value="XM_029063784.2"/>
</dbReference>
<dbReference type="Bgee" id="ENSOANG00000000445">
    <property type="expression patterns" value="Expressed in testis and 3 other cell types or tissues"/>
</dbReference>
<dbReference type="InterPro" id="IPR043509">
    <property type="entry name" value="Bromo_Brdt_II"/>
</dbReference>
<dbReference type="Proteomes" id="UP000002279">
    <property type="component" value="Chromosome 4"/>
</dbReference>
<feature type="region of interest" description="Disordered" evidence="16">
    <location>
        <begin position="450"/>
        <end position="518"/>
    </location>
</feature>
<evidence type="ECO:0000256" key="10">
    <source>
        <dbReference type="ARBA" id="ARBA00023163"/>
    </source>
</evidence>
<feature type="region of interest" description="Disordered" evidence="16">
    <location>
        <begin position="200"/>
        <end position="234"/>
    </location>
</feature>
<evidence type="ECO:0000313" key="20">
    <source>
        <dbReference type="Proteomes" id="UP000002279"/>
    </source>
</evidence>
<name>A0A6I8P8Y9_ORNAN</name>
<feature type="compositionally biased region" description="Polar residues" evidence="16">
    <location>
        <begin position="200"/>
        <end position="210"/>
    </location>
</feature>
<dbReference type="GO" id="GO:0005634">
    <property type="term" value="C:nucleus"/>
    <property type="evidence" value="ECO:0000318"/>
    <property type="project" value="GO_Central"/>
</dbReference>
<reference evidence="19" key="2">
    <citation type="submission" date="2025-08" db="UniProtKB">
        <authorList>
            <consortium name="Ensembl"/>
        </authorList>
    </citation>
    <scope>IDENTIFICATION</scope>
    <source>
        <strain evidence="19">Glennie</strain>
    </source>
</reference>
<dbReference type="SMART" id="SM00297">
    <property type="entry name" value="BROMO"/>
    <property type="match status" value="2"/>
</dbReference>
<accession>A0A6I8P8Y9</accession>
<evidence type="ECO:0000256" key="13">
    <source>
        <dbReference type="ARBA" id="ARBA00040033"/>
    </source>
</evidence>
<dbReference type="GO" id="GO:0140008">
    <property type="term" value="F:histone H4 reader activity"/>
    <property type="evidence" value="ECO:0007669"/>
    <property type="project" value="Ensembl"/>
</dbReference>
<dbReference type="PROSITE" id="PS00633">
    <property type="entry name" value="BROMODOMAIN_1"/>
    <property type="match status" value="2"/>
</dbReference>
<dbReference type="GO" id="GO:0035092">
    <property type="term" value="P:sperm DNA condensation"/>
    <property type="evidence" value="ECO:0007669"/>
    <property type="project" value="Ensembl"/>
</dbReference>
<feature type="region of interest" description="Disordered" evidence="16">
    <location>
        <begin position="135"/>
        <end position="174"/>
    </location>
</feature>
<dbReference type="OMA" id="DFKTMFL"/>
<dbReference type="RefSeq" id="XP_028919620.1">
    <property type="nucleotide sequence ID" value="XM_029063787.2"/>
</dbReference>
<feature type="region of interest" description="Disordered" evidence="16">
    <location>
        <begin position="402"/>
        <end position="423"/>
    </location>
</feature>
<dbReference type="GeneID" id="100091475"/>
<dbReference type="InParanoid" id="A0A6I8P8Y9"/>
<feature type="region of interest" description="Disordered" evidence="16">
    <location>
        <begin position="763"/>
        <end position="857"/>
    </location>
</feature>
<dbReference type="Gene3D" id="1.20.1270.220">
    <property type="match status" value="1"/>
</dbReference>
<feature type="compositionally biased region" description="Basic and acidic residues" evidence="16">
    <location>
        <begin position="948"/>
        <end position="994"/>
    </location>
</feature>
<dbReference type="GeneTree" id="ENSGT00940000154549"/>
<dbReference type="InterPro" id="IPR018359">
    <property type="entry name" value="Bromodomain_CS"/>
</dbReference>
<keyword evidence="11" id="KW-0539">Nucleus</keyword>
<dbReference type="RefSeq" id="XP_028919616.1">
    <property type="nucleotide sequence ID" value="XM_029063783.2"/>
</dbReference>
<feature type="compositionally biased region" description="Basic and acidic residues" evidence="16">
    <location>
        <begin position="819"/>
        <end position="832"/>
    </location>
</feature>
<evidence type="ECO:0000256" key="1">
    <source>
        <dbReference type="ARBA" id="ARBA00004123"/>
    </source>
</evidence>
<evidence type="ECO:0000256" key="12">
    <source>
        <dbReference type="ARBA" id="ARBA00023254"/>
    </source>
</evidence>
<dbReference type="PROSITE" id="PS51525">
    <property type="entry name" value="NET"/>
    <property type="match status" value="1"/>
</dbReference>
<dbReference type="Ensembl" id="ENSOANT00000065569.1">
    <property type="protein sequence ID" value="ENSOANP00000050727.1"/>
    <property type="gene ID" value="ENSOANG00000000445.3"/>
</dbReference>
<keyword evidence="5" id="KW-0744">Spermatogenesis</keyword>
<dbReference type="GO" id="GO:0007283">
    <property type="term" value="P:spermatogenesis"/>
    <property type="evidence" value="ECO:0000318"/>
    <property type="project" value="GO_Central"/>
</dbReference>
<evidence type="ECO:0000256" key="2">
    <source>
        <dbReference type="ARBA" id="ARBA00022737"/>
    </source>
</evidence>
<feature type="compositionally biased region" description="Acidic residues" evidence="16">
    <location>
        <begin position="408"/>
        <end position="419"/>
    </location>
</feature>
<dbReference type="GO" id="GO:0043484">
    <property type="term" value="P:regulation of RNA splicing"/>
    <property type="evidence" value="ECO:0007669"/>
    <property type="project" value="Ensembl"/>
</dbReference>
<evidence type="ECO:0000256" key="4">
    <source>
        <dbReference type="ARBA" id="ARBA00022853"/>
    </source>
</evidence>
<dbReference type="InterPro" id="IPR031354">
    <property type="entry name" value="BRD4_CDT"/>
</dbReference>
<dbReference type="FunFam" id="1.20.920.10:FF:000002">
    <property type="entry name" value="Bromodomain-containing protein 4"/>
    <property type="match status" value="1"/>
</dbReference>
<keyword evidence="6" id="KW-0805">Transcription regulation</keyword>
<evidence type="ECO:0000256" key="5">
    <source>
        <dbReference type="ARBA" id="ARBA00022871"/>
    </source>
</evidence>
<dbReference type="InterPro" id="IPR001487">
    <property type="entry name" value="Bromodomain"/>
</dbReference>
<dbReference type="InterPro" id="IPR036427">
    <property type="entry name" value="Bromodomain-like_sf"/>
</dbReference>
<evidence type="ECO:0000256" key="3">
    <source>
        <dbReference type="ARBA" id="ARBA00022782"/>
    </source>
</evidence>
<evidence type="ECO:0000256" key="16">
    <source>
        <dbReference type="SAM" id="MobiDB-lite"/>
    </source>
</evidence>
<evidence type="ECO:0000256" key="9">
    <source>
        <dbReference type="ARBA" id="ARBA00023159"/>
    </source>
</evidence>
<dbReference type="InterPro" id="IPR050935">
    <property type="entry name" value="Bromo_chromatin_reader"/>
</dbReference>
<dbReference type="InterPro" id="IPR043508">
    <property type="entry name" value="Bromo_Brdt_I"/>
</dbReference>
<feature type="compositionally biased region" description="Low complexity" evidence="16">
    <location>
        <begin position="642"/>
        <end position="663"/>
    </location>
</feature>
<organism evidence="19 20">
    <name type="scientific">Ornithorhynchus anatinus</name>
    <name type="common">Duckbill platypus</name>
    <dbReference type="NCBI Taxonomy" id="9258"/>
    <lineage>
        <taxon>Eukaryota</taxon>
        <taxon>Metazoa</taxon>
        <taxon>Chordata</taxon>
        <taxon>Craniata</taxon>
        <taxon>Vertebrata</taxon>
        <taxon>Euteleostomi</taxon>
        <taxon>Mammalia</taxon>
        <taxon>Monotremata</taxon>
        <taxon>Ornithorhynchidae</taxon>
        <taxon>Ornithorhynchus</taxon>
    </lineage>
</organism>
<sequence length="1017" mass="115467">MSLPSRQTIVNPPPPEYINTKKNGRITNQLQYLQKVVIKAIWKHSFSWPFQQPVDAVKLRLPDYYRIIKNPMDLSTIKKRLEYKYYVKASECVEDFNTMFTNCYLYNKPGDDIVLMAQALEKVFLQKVAQMPQEEEVIGRSKEGKRKGKKTEGTEPSSTAAPTIKGKLPSKTSETVGKQKVMTLCFQADDSPLQVVQAASQTSANQSVTQAKKGVKRKADTTTPTTSVVTESSESSPSFTEQKCAKMLPTKEKVTKNVLPDSQQLCKTVKNIKLTEQLKHCNEILKELFSKKHLSYAWPFYKPVDVTALGLHNYYDVVKNPMDLGTIKKKMNNQDYKDAHEFAADVRLMFMNCYKYNPPDHEIVGMARTLQDVFEMQFAKIPDEPSDSVPLYYIKTEALKRESSSDASSEEDSSEDSEDERVQHLTKLQEQLKAVHQQLEVLSHTPFCKLKKRNGKPKAGKRKSKKTCKSKCEIRRKKLKQMKLKKKSNYNPSTKASRPVLTYKSEEEDNSKPMSYDEKRQLSLDINKLPGDKLGRVVHIIQSREPSLRNSNPDEVEIDFETLKPSTLRELEKYVLACLRKRPRKLCAKKIMKSKEELHSQKKQELEKRLLDVSSQLNTKKHQIKSEDTSLHTTIEGVSRLSETSSSSSDSGSSSSDSSSSESSDSESDLHPNQIGVRQNDFPANEEMKQMHISLQRTPPSKTFPAVQTSFSCRIPNPSQVVTLLPHQKLQQCQTLQQNLLEPPTDIVLSPLGFATMISPLHPSSVPQESQSFPKLPQACQSTSTFPKNASLSDAKEEGRGPSGPLPEKSAPLQNKPSEGIDSKSAKEENEARQPMSNATEFSVPVNHFDTSKTALTPELETTKKDIKIKNADSWLNLGKTVTTSCLTKSSNDSFKQFRKAAIEKEARERSLELKRRQLEQIEKEQKHLQKQRNLSTRVESEPFANKIQKEFPEGETLSKEHPQRSGHEGNVKLCLSKDRDLARKREQERRRREAMAVTIDMNLQSDIMTTFEENLD</sequence>
<dbReference type="Pfam" id="PF00439">
    <property type="entry name" value="Bromodomain"/>
    <property type="match status" value="2"/>
</dbReference>
<dbReference type="Pfam" id="PF17105">
    <property type="entry name" value="BRD4_CDT"/>
    <property type="match status" value="1"/>
</dbReference>
<keyword evidence="2" id="KW-0677">Repeat</keyword>
<dbReference type="CDD" id="cd05498">
    <property type="entry name" value="Bromo_Brdt_II_like"/>
    <property type="match status" value="1"/>
</dbReference>
<dbReference type="PANTHER" id="PTHR22880:SF175">
    <property type="entry name" value="BROMODOMAIN TESTIS-SPECIFIC PROTEIN"/>
    <property type="match status" value="1"/>
</dbReference>
<evidence type="ECO:0000259" key="18">
    <source>
        <dbReference type="PROSITE" id="PS51525"/>
    </source>
</evidence>
<dbReference type="InterPro" id="IPR038336">
    <property type="entry name" value="NET_sf"/>
</dbReference>
<keyword evidence="10" id="KW-0804">Transcription</keyword>
<gene>
    <name evidence="19" type="primary">BRDT</name>
</gene>
<feature type="region of interest" description="Disordered" evidence="16">
    <location>
        <begin position="618"/>
        <end position="678"/>
    </location>
</feature>
<dbReference type="GO" id="GO:0006355">
    <property type="term" value="P:regulation of DNA-templated transcription"/>
    <property type="evidence" value="ECO:0000318"/>
    <property type="project" value="GO_Central"/>
</dbReference>
<dbReference type="GO" id="GO:0010628">
    <property type="term" value="P:positive regulation of gene expression"/>
    <property type="evidence" value="ECO:0007669"/>
    <property type="project" value="Ensembl"/>
</dbReference>
<keyword evidence="20" id="KW-1185">Reference proteome</keyword>
<comment type="similarity">
    <text evidence="14">Belongs to the BET family.</text>
</comment>
<proteinExistence type="inferred from homology"/>
<dbReference type="GO" id="GO:0006338">
    <property type="term" value="P:chromatin remodeling"/>
    <property type="evidence" value="ECO:0000318"/>
    <property type="project" value="GO_Central"/>
</dbReference>
<dbReference type="PANTHER" id="PTHR22880">
    <property type="entry name" value="FALZ-RELATED BROMODOMAIN-CONTAINING PROTEINS"/>
    <property type="match status" value="1"/>
</dbReference>
<feature type="domain" description="NET" evidence="18">
    <location>
        <begin position="504"/>
        <end position="586"/>
    </location>
</feature>
<dbReference type="OrthoDB" id="21449at2759"/>
<keyword evidence="7" id="KW-0175">Coiled coil</keyword>
<dbReference type="GO" id="GO:0000785">
    <property type="term" value="C:chromatin"/>
    <property type="evidence" value="ECO:0000318"/>
    <property type="project" value="GO_Central"/>
</dbReference>
<dbReference type="Pfam" id="PF17035">
    <property type="entry name" value="BET"/>
    <property type="match status" value="1"/>
</dbReference>
<evidence type="ECO:0000256" key="7">
    <source>
        <dbReference type="ARBA" id="ARBA00023054"/>
    </source>
</evidence>
<evidence type="ECO:0000256" key="15">
    <source>
        <dbReference type="PROSITE-ProRule" id="PRU00035"/>
    </source>
</evidence>
<dbReference type="FunFam" id="1.20.1270.220:FF:000001">
    <property type="entry name" value="bromodomain-containing protein 2 isoform X1"/>
    <property type="match status" value="1"/>
</dbReference>
<dbReference type="PROSITE" id="PS50014">
    <property type="entry name" value="BROMODOMAIN_2"/>
    <property type="match status" value="2"/>
</dbReference>
<reference evidence="19" key="3">
    <citation type="submission" date="2025-09" db="UniProtKB">
        <authorList>
            <consortium name="Ensembl"/>
        </authorList>
    </citation>
    <scope>IDENTIFICATION</scope>
    <source>
        <strain evidence="19">Glennie</strain>
    </source>
</reference>
<feature type="domain" description="Bromo" evidence="17">
    <location>
        <begin position="292"/>
        <end position="364"/>
    </location>
</feature>
<dbReference type="GO" id="GO:0007141">
    <property type="term" value="P:male meiosis I"/>
    <property type="evidence" value="ECO:0007669"/>
    <property type="project" value="Ensembl"/>
</dbReference>
<feature type="compositionally biased region" description="Polar residues" evidence="16">
    <location>
        <begin position="765"/>
        <end position="792"/>
    </location>
</feature>
<evidence type="ECO:0000256" key="8">
    <source>
        <dbReference type="ARBA" id="ARBA00023117"/>
    </source>
</evidence>
<keyword evidence="4" id="KW-0156">Chromatin regulator</keyword>
<dbReference type="KEGG" id="oaa:100091475"/>
<dbReference type="SUPFAM" id="SSF47370">
    <property type="entry name" value="Bromodomain"/>
    <property type="match status" value="2"/>
</dbReference>
<feature type="compositionally biased region" description="Low complexity" evidence="16">
    <location>
        <begin position="221"/>
        <end position="234"/>
    </location>
</feature>
<dbReference type="FunFam" id="1.20.920.10:FF:000003">
    <property type="entry name" value="Bromodomain-containing protein 2"/>
    <property type="match status" value="1"/>
</dbReference>
<feature type="compositionally biased region" description="Basic residues" evidence="16">
    <location>
        <begin position="450"/>
        <end position="488"/>
    </location>
</feature>
<reference evidence="19 20" key="1">
    <citation type="journal article" date="2008" name="Nature">
        <title>Genome analysis of the platypus reveals unique signatures of evolution.</title>
        <authorList>
            <person name="Warren W.C."/>
            <person name="Hillier L.W."/>
            <person name="Marshall Graves J.A."/>
            <person name="Birney E."/>
            <person name="Ponting C.P."/>
            <person name="Grutzner F."/>
            <person name="Belov K."/>
            <person name="Miller W."/>
            <person name="Clarke L."/>
            <person name="Chinwalla A.T."/>
            <person name="Yang S.P."/>
            <person name="Heger A."/>
            <person name="Locke D.P."/>
            <person name="Miethke P."/>
            <person name="Waters P.D."/>
            <person name="Veyrunes F."/>
            <person name="Fulton L."/>
            <person name="Fulton B."/>
            <person name="Graves T."/>
            <person name="Wallis J."/>
            <person name="Puente X.S."/>
            <person name="Lopez-Otin C."/>
            <person name="Ordonez G.R."/>
            <person name="Eichler E.E."/>
            <person name="Chen L."/>
            <person name="Cheng Z."/>
            <person name="Deakin J.E."/>
            <person name="Alsop A."/>
            <person name="Thompson K."/>
            <person name="Kirby P."/>
            <person name="Papenfuss A.T."/>
            <person name="Wakefield M.J."/>
            <person name="Olender T."/>
            <person name="Lancet D."/>
            <person name="Huttley G.A."/>
            <person name="Smit A.F."/>
            <person name="Pask A."/>
            <person name="Temple-Smith P."/>
            <person name="Batzer M.A."/>
            <person name="Walker J.A."/>
            <person name="Konkel M.K."/>
            <person name="Harris R.S."/>
            <person name="Whittington C.M."/>
            <person name="Wong E.S."/>
            <person name="Gemmell N.J."/>
            <person name="Buschiazzo E."/>
            <person name="Vargas Jentzsch I.M."/>
            <person name="Merkel A."/>
            <person name="Schmitz J."/>
            <person name="Zemann A."/>
            <person name="Churakov G."/>
            <person name="Kriegs J.O."/>
            <person name="Brosius J."/>
            <person name="Murchison E.P."/>
            <person name="Sachidanandam R."/>
            <person name="Smith C."/>
            <person name="Hannon G.J."/>
            <person name="Tsend-Ayush E."/>
            <person name="McMillan D."/>
            <person name="Attenborough R."/>
            <person name="Rens W."/>
            <person name="Ferguson-Smith M."/>
            <person name="Lefevre C.M."/>
            <person name="Sharp J.A."/>
            <person name="Nicholas K.R."/>
            <person name="Ray D.A."/>
            <person name="Kube M."/>
            <person name="Reinhardt R."/>
            <person name="Pringle T.H."/>
            <person name="Taylor J."/>
            <person name="Jones R.C."/>
            <person name="Nixon B."/>
            <person name="Dacheux J.L."/>
            <person name="Niwa H."/>
            <person name="Sekita Y."/>
            <person name="Huang X."/>
            <person name="Stark A."/>
            <person name="Kheradpour P."/>
            <person name="Kellis M."/>
            <person name="Flicek P."/>
            <person name="Chen Y."/>
            <person name="Webber C."/>
            <person name="Hardison R."/>
            <person name="Nelson J."/>
            <person name="Hallsworth-Pepin K."/>
            <person name="Delehaunty K."/>
            <person name="Markovic C."/>
            <person name="Minx P."/>
            <person name="Feng Y."/>
            <person name="Kremitzki C."/>
            <person name="Mitreva M."/>
            <person name="Glasscock J."/>
            <person name="Wylie T."/>
            <person name="Wohldmann P."/>
            <person name="Thiru P."/>
            <person name="Nhan M.N."/>
            <person name="Pohl C.S."/>
            <person name="Smith S.M."/>
            <person name="Hou S."/>
            <person name="Nefedov M."/>
            <person name="de Jong P.J."/>
            <person name="Renfree M.B."/>
            <person name="Mardis E.R."/>
            <person name="Wilson R.K."/>
        </authorList>
    </citation>
    <scope>NUCLEOTIDE SEQUENCE [LARGE SCALE GENOMIC DNA]</scope>
    <source>
        <strain evidence="19 20">Glennie</strain>
    </source>
</reference>
<evidence type="ECO:0000256" key="11">
    <source>
        <dbReference type="ARBA" id="ARBA00023242"/>
    </source>
</evidence>
<dbReference type="PRINTS" id="PR00503">
    <property type="entry name" value="BROMODOMAIN"/>
</dbReference>
<dbReference type="GO" id="GO:0042393">
    <property type="term" value="F:histone binding"/>
    <property type="evidence" value="ECO:0007669"/>
    <property type="project" value="Ensembl"/>
</dbReference>
<evidence type="ECO:0000256" key="14">
    <source>
        <dbReference type="ARBA" id="ARBA00044509"/>
    </source>
</evidence>
<dbReference type="AlphaFoldDB" id="A0A6I8P8Y9"/>
<evidence type="ECO:0000313" key="19">
    <source>
        <dbReference type="Ensembl" id="ENSOANP00000050727.1"/>
    </source>
</evidence>
<evidence type="ECO:0000256" key="6">
    <source>
        <dbReference type="ARBA" id="ARBA00023015"/>
    </source>
</evidence>
<dbReference type="Gene3D" id="1.20.920.10">
    <property type="entry name" value="Bromodomain-like"/>
    <property type="match status" value="2"/>
</dbReference>
<dbReference type="FunCoup" id="A0A6I8P8Y9">
    <property type="interactions" value="449"/>
</dbReference>
<keyword evidence="12" id="KW-0469">Meiosis</keyword>
<protein>
    <recommendedName>
        <fullName evidence="13">Bromodomain testis-specific protein</fullName>
    </recommendedName>
</protein>
<keyword evidence="3" id="KW-0221">Differentiation</keyword>
<dbReference type="CTD" id="676"/>